<dbReference type="EMBL" id="JAUTDP010000009">
    <property type="protein sequence ID" value="KAK3396188.1"/>
    <property type="molecule type" value="Genomic_DNA"/>
</dbReference>
<dbReference type="InterPro" id="IPR000387">
    <property type="entry name" value="Tyr_Pase_dom"/>
</dbReference>
<keyword evidence="4" id="KW-1185">Reference proteome</keyword>
<dbReference type="SUPFAM" id="SSF52799">
    <property type="entry name" value="(Phosphotyrosine protein) phosphatases II"/>
    <property type="match status" value="1"/>
</dbReference>
<gene>
    <name evidence="3" type="ORF">B0T20DRAFT_394729</name>
</gene>
<feature type="domain" description="Tyrosine specific protein phosphatases" evidence="2">
    <location>
        <begin position="189"/>
        <end position="229"/>
    </location>
</feature>
<accession>A0AAE0U9R8</accession>
<dbReference type="Pfam" id="PF13350">
    <property type="entry name" value="Y_phosphatase3"/>
    <property type="match status" value="1"/>
</dbReference>
<evidence type="ECO:0000256" key="1">
    <source>
        <dbReference type="SAM" id="MobiDB-lite"/>
    </source>
</evidence>
<feature type="region of interest" description="Disordered" evidence="1">
    <location>
        <begin position="1"/>
        <end position="36"/>
    </location>
</feature>
<proteinExistence type="predicted"/>
<reference evidence="3" key="1">
    <citation type="journal article" date="2023" name="Mol. Phylogenet. Evol.">
        <title>Genome-scale phylogeny and comparative genomics of the fungal order Sordariales.</title>
        <authorList>
            <person name="Hensen N."/>
            <person name="Bonometti L."/>
            <person name="Westerberg I."/>
            <person name="Brannstrom I.O."/>
            <person name="Guillou S."/>
            <person name="Cros-Aarteil S."/>
            <person name="Calhoun S."/>
            <person name="Haridas S."/>
            <person name="Kuo A."/>
            <person name="Mondo S."/>
            <person name="Pangilinan J."/>
            <person name="Riley R."/>
            <person name="LaButti K."/>
            <person name="Andreopoulos B."/>
            <person name="Lipzen A."/>
            <person name="Chen C."/>
            <person name="Yan M."/>
            <person name="Daum C."/>
            <person name="Ng V."/>
            <person name="Clum A."/>
            <person name="Steindorff A."/>
            <person name="Ohm R.A."/>
            <person name="Martin F."/>
            <person name="Silar P."/>
            <person name="Natvig D.O."/>
            <person name="Lalanne C."/>
            <person name="Gautier V."/>
            <person name="Ament-Velasquez S.L."/>
            <person name="Kruys A."/>
            <person name="Hutchinson M.I."/>
            <person name="Powell A.J."/>
            <person name="Barry K."/>
            <person name="Miller A.N."/>
            <person name="Grigoriev I.V."/>
            <person name="Debuchy R."/>
            <person name="Gladieux P."/>
            <person name="Hiltunen Thoren M."/>
            <person name="Johannesson H."/>
        </authorList>
    </citation>
    <scope>NUCLEOTIDE SEQUENCE</scope>
    <source>
        <strain evidence="3">FGSC 1904</strain>
    </source>
</reference>
<dbReference type="Proteomes" id="UP001281003">
    <property type="component" value="Unassembled WGS sequence"/>
</dbReference>
<dbReference type="GO" id="GO:0004721">
    <property type="term" value="F:phosphoprotein phosphatase activity"/>
    <property type="evidence" value="ECO:0007669"/>
    <property type="project" value="InterPro"/>
</dbReference>
<evidence type="ECO:0000313" key="4">
    <source>
        <dbReference type="Proteomes" id="UP001281003"/>
    </source>
</evidence>
<comment type="caution">
    <text evidence="3">The sequence shown here is derived from an EMBL/GenBank/DDBJ whole genome shotgun (WGS) entry which is preliminary data.</text>
</comment>
<evidence type="ECO:0000313" key="3">
    <source>
        <dbReference type="EMBL" id="KAK3396188.1"/>
    </source>
</evidence>
<sequence length="347" mass="38104">MSTQPSTTAAGGHGAPHPSQLPGPTPSSSVGTLILPSPPFISAPGLANLRDIGGYEIPSSSSGPSGKKKMVRKGVVFRSADPTKLTEEGVTVMQKTLGIKHVYDFRSKQEFGKTPDTEPIEWEGSKRHFVPVFPDTDMSPEAMAVQIQRDAVRRQRFRDYTDGPEGFVRAYSTILAGAADPNNSYAPYRTIFKQLASLSTSSTSPVVEPLLVHCSAGKDRTGLFIALLLSLLHLPPDVIAHEYSLTDLGLAHRKSAIVDHVMLDPAFDGDRAAAERMVSSRKEAMLATLKYIDEEYGGAETYVVEKLGVTKEEVERIRQVMVVDVEDEKEVIDWRRNAEVVERVYHR</sequence>
<dbReference type="Gene3D" id="3.90.190.10">
    <property type="entry name" value="Protein tyrosine phosphatase superfamily"/>
    <property type="match status" value="1"/>
</dbReference>
<dbReference type="PROSITE" id="PS50056">
    <property type="entry name" value="TYR_PHOSPHATASE_2"/>
    <property type="match status" value="1"/>
</dbReference>
<protein>
    <submittedName>
        <fullName evidence="3">Protein-tyrosine phosphatase-like protein</fullName>
    </submittedName>
</protein>
<dbReference type="InterPro" id="IPR026893">
    <property type="entry name" value="Tyr/Ser_Pase_IphP-type"/>
</dbReference>
<dbReference type="InterPro" id="IPR016130">
    <property type="entry name" value="Tyr_Pase_AS"/>
</dbReference>
<name>A0AAE0U9R8_SORBR</name>
<reference evidence="3" key="2">
    <citation type="submission" date="2023-07" db="EMBL/GenBank/DDBJ databases">
        <authorList>
            <consortium name="Lawrence Berkeley National Laboratory"/>
            <person name="Haridas S."/>
            <person name="Hensen N."/>
            <person name="Bonometti L."/>
            <person name="Westerberg I."/>
            <person name="Brannstrom I.O."/>
            <person name="Guillou S."/>
            <person name="Cros-Aarteil S."/>
            <person name="Calhoun S."/>
            <person name="Kuo A."/>
            <person name="Mondo S."/>
            <person name="Pangilinan J."/>
            <person name="Riley R."/>
            <person name="LaButti K."/>
            <person name="Andreopoulos B."/>
            <person name="Lipzen A."/>
            <person name="Chen C."/>
            <person name="Yanf M."/>
            <person name="Daum C."/>
            <person name="Ng V."/>
            <person name="Clum A."/>
            <person name="Steindorff A."/>
            <person name="Ohm R."/>
            <person name="Martin F."/>
            <person name="Silar P."/>
            <person name="Natvig D."/>
            <person name="Lalanne C."/>
            <person name="Gautier V."/>
            <person name="Ament-velasquez S.L."/>
            <person name="Kruys A."/>
            <person name="Hutchinson M.I."/>
            <person name="Powell A.J."/>
            <person name="Barry K."/>
            <person name="Miller A.N."/>
            <person name="Grigoriev I.V."/>
            <person name="Debuchy R."/>
            <person name="Gladieux P."/>
            <person name="Thoren M.H."/>
            <person name="Johannesson H."/>
        </authorList>
    </citation>
    <scope>NUCLEOTIDE SEQUENCE</scope>
    <source>
        <strain evidence="3">FGSC 1904</strain>
    </source>
</reference>
<dbReference type="PANTHER" id="PTHR31126:SF1">
    <property type="entry name" value="TYROSINE SPECIFIC PROTEIN PHOSPHATASES DOMAIN-CONTAINING PROTEIN"/>
    <property type="match status" value="1"/>
</dbReference>
<dbReference type="PROSITE" id="PS00383">
    <property type="entry name" value="TYR_PHOSPHATASE_1"/>
    <property type="match status" value="1"/>
</dbReference>
<dbReference type="FunFam" id="3.90.190.10:FF:000123">
    <property type="entry name" value="Similar to protein tyrosine/serine phosphatase"/>
    <property type="match status" value="1"/>
</dbReference>
<organism evidence="3 4">
    <name type="scientific">Sordaria brevicollis</name>
    <dbReference type="NCBI Taxonomy" id="83679"/>
    <lineage>
        <taxon>Eukaryota</taxon>
        <taxon>Fungi</taxon>
        <taxon>Dikarya</taxon>
        <taxon>Ascomycota</taxon>
        <taxon>Pezizomycotina</taxon>
        <taxon>Sordariomycetes</taxon>
        <taxon>Sordariomycetidae</taxon>
        <taxon>Sordariales</taxon>
        <taxon>Sordariaceae</taxon>
        <taxon>Sordaria</taxon>
    </lineage>
</organism>
<evidence type="ECO:0000259" key="2">
    <source>
        <dbReference type="PROSITE" id="PS50056"/>
    </source>
</evidence>
<dbReference type="InterPro" id="IPR029021">
    <property type="entry name" value="Prot-tyrosine_phosphatase-like"/>
</dbReference>
<dbReference type="PANTHER" id="PTHR31126">
    <property type="entry name" value="TYROSINE-PROTEIN PHOSPHATASE"/>
    <property type="match status" value="1"/>
</dbReference>
<dbReference type="AlphaFoldDB" id="A0AAE0U9R8"/>